<sequence length="321" mass="36457">MEFEEIFNSSKIILTEGALVERLKSEFNAEMDDWVNHAGLIYTHPDSLESIYRQYIEIGQKFDLPIMIMTPTRKVNYESLKKSQFNDKNLFLDSCAFLNQIKNSYNKYSEKILIGGLLGCKGDAYSGEQNFGIKEAFLFHRQQTTQFSKKNVDFLFAGIMPEINETVGMAKAMAETNIPYIISFMLRKDGCLMDGTALSKAIEIIDNQVFSSPVCYMTNCIHPTNLIHGLIQEKNKNSQFLERFKGIQSNASILTPEELNNCNILQQDDFEKIISEMCFLKSEFNFKIFGGCCGTNDKFIESLTDEITSTVPNRVDGSAPN</sequence>
<keyword evidence="1 3" id="KW-0489">Methyltransferase</keyword>
<dbReference type="AlphaFoldDB" id="A0A1G7MGF1"/>
<evidence type="ECO:0000313" key="5">
    <source>
        <dbReference type="EMBL" id="SDF60928.1"/>
    </source>
</evidence>
<keyword evidence="3" id="KW-0862">Zinc</keyword>
<dbReference type="PROSITE" id="PS50970">
    <property type="entry name" value="HCY"/>
    <property type="match status" value="1"/>
</dbReference>
<feature type="binding site" evidence="3">
    <location>
        <position position="293"/>
    </location>
    <ligand>
        <name>Zn(2+)</name>
        <dbReference type="ChEBI" id="CHEBI:29105"/>
    </ligand>
</feature>
<feature type="binding site" evidence="3">
    <location>
        <position position="220"/>
    </location>
    <ligand>
        <name>Zn(2+)</name>
        <dbReference type="ChEBI" id="CHEBI:29105"/>
    </ligand>
</feature>
<dbReference type="EMBL" id="FNBD01000057">
    <property type="protein sequence ID" value="SDF60928.1"/>
    <property type="molecule type" value="Genomic_DNA"/>
</dbReference>
<comment type="cofactor">
    <cofactor evidence="3">
        <name>Zn(2+)</name>
        <dbReference type="ChEBI" id="CHEBI:29105"/>
    </cofactor>
</comment>
<dbReference type="InterPro" id="IPR036589">
    <property type="entry name" value="HCY_dom_sf"/>
</dbReference>
<accession>A0A1G7MGF1</accession>
<keyword evidence="2 3" id="KW-0808">Transferase</keyword>
<dbReference type="Proteomes" id="UP000182114">
    <property type="component" value="Unassembled WGS sequence"/>
</dbReference>
<proteinExistence type="predicted"/>
<reference evidence="6" key="1">
    <citation type="submission" date="2016-10" db="EMBL/GenBank/DDBJ databases">
        <authorList>
            <person name="Varghese N."/>
            <person name="Submissions S."/>
        </authorList>
    </citation>
    <scope>NUCLEOTIDE SEQUENCE [LARGE SCALE GENOMIC DNA]</scope>
    <source>
        <strain evidence="6">DSM 24729</strain>
    </source>
</reference>
<protein>
    <submittedName>
        <fullName evidence="5">Homocysteine S-methyltransferase</fullName>
    </submittedName>
</protein>
<dbReference type="GO" id="GO:0008168">
    <property type="term" value="F:methyltransferase activity"/>
    <property type="evidence" value="ECO:0007669"/>
    <property type="project" value="UniProtKB-UniRule"/>
</dbReference>
<dbReference type="Pfam" id="PF02574">
    <property type="entry name" value="S-methyl_trans"/>
    <property type="match status" value="1"/>
</dbReference>
<feature type="domain" description="Hcy-binding" evidence="4">
    <location>
        <begin position="1"/>
        <end position="307"/>
    </location>
</feature>
<organism evidence="5 6">
    <name type="scientific">Cellulophaga baltica</name>
    <dbReference type="NCBI Taxonomy" id="76594"/>
    <lineage>
        <taxon>Bacteria</taxon>
        <taxon>Pseudomonadati</taxon>
        <taxon>Bacteroidota</taxon>
        <taxon>Flavobacteriia</taxon>
        <taxon>Flavobacteriales</taxon>
        <taxon>Flavobacteriaceae</taxon>
        <taxon>Cellulophaga</taxon>
    </lineage>
</organism>
<dbReference type="GO" id="GO:0032259">
    <property type="term" value="P:methylation"/>
    <property type="evidence" value="ECO:0007669"/>
    <property type="project" value="UniProtKB-KW"/>
</dbReference>
<name>A0A1G7MGF1_9FLAO</name>
<dbReference type="InterPro" id="IPR003726">
    <property type="entry name" value="HCY_dom"/>
</dbReference>
<keyword evidence="3" id="KW-0479">Metal-binding</keyword>
<evidence type="ECO:0000259" key="4">
    <source>
        <dbReference type="PROSITE" id="PS50970"/>
    </source>
</evidence>
<dbReference type="SUPFAM" id="SSF82282">
    <property type="entry name" value="Homocysteine S-methyltransferase"/>
    <property type="match status" value="1"/>
</dbReference>
<feature type="binding site" evidence="3">
    <location>
        <position position="292"/>
    </location>
    <ligand>
        <name>Zn(2+)</name>
        <dbReference type="ChEBI" id="CHEBI:29105"/>
    </ligand>
</feature>
<dbReference type="RefSeq" id="WP_074539669.1">
    <property type="nucleotide sequence ID" value="NZ_FNBD01000057.1"/>
</dbReference>
<dbReference type="GO" id="GO:0046872">
    <property type="term" value="F:metal ion binding"/>
    <property type="evidence" value="ECO:0007669"/>
    <property type="project" value="UniProtKB-KW"/>
</dbReference>
<gene>
    <name evidence="5" type="ORF">SAMN04487992_1571</name>
</gene>
<dbReference type="PANTHER" id="PTHR11103:SF18">
    <property type="entry name" value="SLR1189 PROTEIN"/>
    <property type="match status" value="1"/>
</dbReference>
<keyword evidence="6" id="KW-1185">Reference proteome</keyword>
<evidence type="ECO:0000256" key="3">
    <source>
        <dbReference type="PROSITE-ProRule" id="PRU00333"/>
    </source>
</evidence>
<evidence type="ECO:0000313" key="6">
    <source>
        <dbReference type="Proteomes" id="UP000182114"/>
    </source>
</evidence>
<evidence type="ECO:0000256" key="2">
    <source>
        <dbReference type="ARBA" id="ARBA00022679"/>
    </source>
</evidence>
<dbReference type="PANTHER" id="PTHR11103">
    <property type="entry name" value="SLR1189 PROTEIN"/>
    <property type="match status" value="1"/>
</dbReference>
<evidence type="ECO:0000256" key="1">
    <source>
        <dbReference type="ARBA" id="ARBA00022603"/>
    </source>
</evidence>
<dbReference type="Gene3D" id="3.20.20.330">
    <property type="entry name" value="Homocysteine-binding-like domain"/>
    <property type="match status" value="1"/>
</dbReference>